<dbReference type="Gene3D" id="3.40.50.1820">
    <property type="entry name" value="alpha/beta hydrolase"/>
    <property type="match status" value="1"/>
</dbReference>
<accession>A0A0C9U2K2</accession>
<dbReference type="EMBL" id="KN819348">
    <property type="protein sequence ID" value="KIJ13817.1"/>
    <property type="molecule type" value="Genomic_DNA"/>
</dbReference>
<evidence type="ECO:0000313" key="2">
    <source>
        <dbReference type="Proteomes" id="UP000053647"/>
    </source>
</evidence>
<dbReference type="Proteomes" id="UP000053647">
    <property type="component" value="Unassembled WGS sequence"/>
</dbReference>
<proteinExistence type="predicted"/>
<dbReference type="HOGENOM" id="CLU_2085076_0_0_1"/>
<dbReference type="AlphaFoldDB" id="A0A0C9U2K2"/>
<dbReference type="InterPro" id="IPR029058">
    <property type="entry name" value="AB_hydrolase_fold"/>
</dbReference>
<keyword evidence="2" id="KW-1185">Reference proteome</keyword>
<name>A0A0C9U2K2_PAXIN</name>
<reference evidence="2" key="2">
    <citation type="submission" date="2015-01" db="EMBL/GenBank/DDBJ databases">
        <title>Evolutionary Origins and Diversification of the Mycorrhizal Mutualists.</title>
        <authorList>
            <consortium name="DOE Joint Genome Institute"/>
            <consortium name="Mycorrhizal Genomics Consortium"/>
            <person name="Kohler A."/>
            <person name="Kuo A."/>
            <person name="Nagy L.G."/>
            <person name="Floudas D."/>
            <person name="Copeland A."/>
            <person name="Barry K.W."/>
            <person name="Cichocki N."/>
            <person name="Veneault-Fourrey C."/>
            <person name="LaButti K."/>
            <person name="Lindquist E.A."/>
            <person name="Lipzen A."/>
            <person name="Lundell T."/>
            <person name="Morin E."/>
            <person name="Murat C."/>
            <person name="Riley R."/>
            <person name="Ohm R."/>
            <person name="Sun H."/>
            <person name="Tunlid A."/>
            <person name="Henrissat B."/>
            <person name="Grigoriev I.V."/>
            <person name="Hibbett D.S."/>
            <person name="Martin F."/>
        </authorList>
    </citation>
    <scope>NUCLEOTIDE SEQUENCE [LARGE SCALE GENOMIC DNA]</scope>
    <source>
        <strain evidence="2">ATCC 200175</strain>
    </source>
</reference>
<organism evidence="1 2">
    <name type="scientific">Paxillus involutus ATCC 200175</name>
    <dbReference type="NCBI Taxonomy" id="664439"/>
    <lineage>
        <taxon>Eukaryota</taxon>
        <taxon>Fungi</taxon>
        <taxon>Dikarya</taxon>
        <taxon>Basidiomycota</taxon>
        <taxon>Agaricomycotina</taxon>
        <taxon>Agaricomycetes</taxon>
        <taxon>Agaricomycetidae</taxon>
        <taxon>Boletales</taxon>
        <taxon>Paxilineae</taxon>
        <taxon>Paxillaceae</taxon>
        <taxon>Paxillus</taxon>
    </lineage>
</organism>
<evidence type="ECO:0000313" key="1">
    <source>
        <dbReference type="EMBL" id="KIJ13817.1"/>
    </source>
</evidence>
<dbReference type="SUPFAM" id="SSF53474">
    <property type="entry name" value="alpha/beta-Hydrolases"/>
    <property type="match status" value="1"/>
</dbReference>
<dbReference type="PANTHER" id="PTHR32268">
    <property type="entry name" value="HOMOSERINE O-ACETYLTRANSFERASE"/>
    <property type="match status" value="1"/>
</dbReference>
<evidence type="ECO:0008006" key="3">
    <source>
        <dbReference type="Google" id="ProtNLM"/>
    </source>
</evidence>
<dbReference type="PANTHER" id="PTHR32268:SF15">
    <property type="entry name" value="HOMOSERINE ACETYLTRANSFERASE FAMILY PROTEIN (AFU_ORTHOLOGUE AFUA_1G15350)"/>
    <property type="match status" value="1"/>
</dbReference>
<protein>
    <recommendedName>
        <fullName evidence="3">Homoserine O-acetyltransferase</fullName>
    </recommendedName>
</protein>
<dbReference type="InterPro" id="IPR008220">
    <property type="entry name" value="HAT_MetX-like"/>
</dbReference>
<sequence>MNGAWVDNTGDNLTWHDFFRYATAESFFVDQSESYWLQYWDANDLLALLDTWQRGDISQVFHQRGLEKALQGIRARVLLMPSNTDPLFKIEESKIEMSLLPRGELSVINSLWGHFDVVFISRRIAELLN</sequence>
<dbReference type="GO" id="GO:0016747">
    <property type="term" value="F:acyltransferase activity, transferring groups other than amino-acyl groups"/>
    <property type="evidence" value="ECO:0007669"/>
    <property type="project" value="InterPro"/>
</dbReference>
<reference evidence="1 2" key="1">
    <citation type="submission" date="2014-06" db="EMBL/GenBank/DDBJ databases">
        <authorList>
            <consortium name="DOE Joint Genome Institute"/>
            <person name="Kuo A."/>
            <person name="Kohler A."/>
            <person name="Nagy L.G."/>
            <person name="Floudas D."/>
            <person name="Copeland A."/>
            <person name="Barry K.W."/>
            <person name="Cichocki N."/>
            <person name="Veneault-Fourrey C."/>
            <person name="LaButti K."/>
            <person name="Lindquist E.A."/>
            <person name="Lipzen A."/>
            <person name="Lundell T."/>
            <person name="Morin E."/>
            <person name="Murat C."/>
            <person name="Sun H."/>
            <person name="Tunlid A."/>
            <person name="Henrissat B."/>
            <person name="Grigoriev I.V."/>
            <person name="Hibbett D.S."/>
            <person name="Martin F."/>
            <person name="Nordberg H.P."/>
            <person name="Cantor M.N."/>
            <person name="Hua S.X."/>
        </authorList>
    </citation>
    <scope>NUCLEOTIDE SEQUENCE [LARGE SCALE GENOMIC DNA]</scope>
    <source>
        <strain evidence="1 2">ATCC 200175</strain>
    </source>
</reference>
<dbReference type="OrthoDB" id="9972683at2759"/>
<gene>
    <name evidence="1" type="ORF">PAXINDRAFT_100506</name>
</gene>